<proteinExistence type="predicted"/>
<dbReference type="Proteomes" id="UP001233999">
    <property type="component" value="Unassembled WGS sequence"/>
</dbReference>
<protein>
    <submittedName>
        <fullName evidence="2">Uncharacterized protein</fullName>
    </submittedName>
</protein>
<comment type="caution">
    <text evidence="2">The sequence shown here is derived from an EMBL/GenBank/DDBJ whole genome shotgun (WGS) entry which is preliminary data.</text>
</comment>
<name>A0AAD7ZAW5_DIPPU</name>
<evidence type="ECO:0000256" key="1">
    <source>
        <dbReference type="SAM" id="MobiDB-lite"/>
    </source>
</evidence>
<gene>
    <name evidence="2" type="ORF">L9F63_006403</name>
</gene>
<evidence type="ECO:0000313" key="2">
    <source>
        <dbReference type="EMBL" id="KAJ9577020.1"/>
    </source>
</evidence>
<evidence type="ECO:0000313" key="3">
    <source>
        <dbReference type="Proteomes" id="UP001233999"/>
    </source>
</evidence>
<feature type="non-terminal residue" evidence="2">
    <location>
        <position position="1"/>
    </location>
</feature>
<feature type="region of interest" description="Disordered" evidence="1">
    <location>
        <begin position="13"/>
        <end position="57"/>
    </location>
</feature>
<feature type="non-terminal residue" evidence="2">
    <location>
        <position position="57"/>
    </location>
</feature>
<reference evidence="2" key="2">
    <citation type="submission" date="2023-05" db="EMBL/GenBank/DDBJ databases">
        <authorList>
            <person name="Fouks B."/>
        </authorList>
    </citation>
    <scope>NUCLEOTIDE SEQUENCE</scope>
    <source>
        <strain evidence="2">Stay&amp;Tobe</strain>
        <tissue evidence="2">Testes</tissue>
    </source>
</reference>
<feature type="compositionally biased region" description="Low complexity" evidence="1">
    <location>
        <begin position="17"/>
        <end position="40"/>
    </location>
</feature>
<sequence>SPGALHHKDVLAKYNGSGSTSSSGSSTAAKTSQTKTQLTSRNGLPSKNTGLLPELRT</sequence>
<accession>A0AAD7ZAW5</accession>
<dbReference type="EMBL" id="JASPKZ010009380">
    <property type="protein sequence ID" value="KAJ9577020.1"/>
    <property type="molecule type" value="Genomic_DNA"/>
</dbReference>
<keyword evidence="3" id="KW-1185">Reference proteome</keyword>
<organism evidence="2 3">
    <name type="scientific">Diploptera punctata</name>
    <name type="common">Pacific beetle cockroach</name>
    <dbReference type="NCBI Taxonomy" id="6984"/>
    <lineage>
        <taxon>Eukaryota</taxon>
        <taxon>Metazoa</taxon>
        <taxon>Ecdysozoa</taxon>
        <taxon>Arthropoda</taxon>
        <taxon>Hexapoda</taxon>
        <taxon>Insecta</taxon>
        <taxon>Pterygota</taxon>
        <taxon>Neoptera</taxon>
        <taxon>Polyneoptera</taxon>
        <taxon>Dictyoptera</taxon>
        <taxon>Blattodea</taxon>
        <taxon>Blaberoidea</taxon>
        <taxon>Blaberidae</taxon>
        <taxon>Diplopterinae</taxon>
        <taxon>Diploptera</taxon>
    </lineage>
</organism>
<dbReference type="AlphaFoldDB" id="A0AAD7ZAW5"/>
<reference evidence="2" key="1">
    <citation type="journal article" date="2023" name="IScience">
        <title>Live-bearing cockroach genome reveals convergent evolutionary mechanisms linked to viviparity in insects and beyond.</title>
        <authorList>
            <person name="Fouks B."/>
            <person name="Harrison M.C."/>
            <person name="Mikhailova A.A."/>
            <person name="Marchal E."/>
            <person name="English S."/>
            <person name="Carruthers M."/>
            <person name="Jennings E.C."/>
            <person name="Chiamaka E.L."/>
            <person name="Frigard R.A."/>
            <person name="Pippel M."/>
            <person name="Attardo G.M."/>
            <person name="Benoit J.B."/>
            <person name="Bornberg-Bauer E."/>
            <person name="Tobe S.S."/>
        </authorList>
    </citation>
    <scope>NUCLEOTIDE SEQUENCE</scope>
    <source>
        <strain evidence="2">Stay&amp;Tobe</strain>
    </source>
</reference>